<accession>A0A8H7CE34</accession>
<dbReference type="AlphaFoldDB" id="A0A8H7CE34"/>
<name>A0A8H7CE34_9AGAR</name>
<sequence length="185" mass="19820">MSPLPSNIVPHILAGVVRNTVPGGRRQTFKWWSSSDVCKEACDRYASVLLQASSSQPAQFYHCASDLLPLSVNWGQAAAAVISSEPLISYLALHRTPPRTPSTSQFGAVSSSELLCPAPHPAENAVHATIRSRDFVRAVDFLPCPALHLAENAVHATIRLNTISNVRTAVNVLLDIAVGAVMGIF</sequence>
<dbReference type="Proteomes" id="UP000620124">
    <property type="component" value="Unassembled WGS sequence"/>
</dbReference>
<gene>
    <name evidence="1" type="ORF">MVEN_02380300</name>
</gene>
<organism evidence="1 2">
    <name type="scientific">Mycena venus</name>
    <dbReference type="NCBI Taxonomy" id="2733690"/>
    <lineage>
        <taxon>Eukaryota</taxon>
        <taxon>Fungi</taxon>
        <taxon>Dikarya</taxon>
        <taxon>Basidiomycota</taxon>
        <taxon>Agaricomycotina</taxon>
        <taxon>Agaricomycetes</taxon>
        <taxon>Agaricomycetidae</taxon>
        <taxon>Agaricales</taxon>
        <taxon>Marasmiineae</taxon>
        <taxon>Mycenaceae</taxon>
        <taxon>Mycena</taxon>
    </lineage>
</organism>
<reference evidence="1" key="1">
    <citation type="submission" date="2020-05" db="EMBL/GenBank/DDBJ databases">
        <title>Mycena genomes resolve the evolution of fungal bioluminescence.</title>
        <authorList>
            <person name="Tsai I.J."/>
        </authorList>
    </citation>
    <scope>NUCLEOTIDE SEQUENCE</scope>
    <source>
        <strain evidence="1">CCC161011</strain>
    </source>
</reference>
<proteinExistence type="predicted"/>
<dbReference type="EMBL" id="JACAZI010000030">
    <property type="protein sequence ID" value="KAF7333146.1"/>
    <property type="molecule type" value="Genomic_DNA"/>
</dbReference>
<evidence type="ECO:0000313" key="2">
    <source>
        <dbReference type="Proteomes" id="UP000620124"/>
    </source>
</evidence>
<comment type="caution">
    <text evidence="1">The sequence shown here is derived from an EMBL/GenBank/DDBJ whole genome shotgun (WGS) entry which is preliminary data.</text>
</comment>
<keyword evidence="2" id="KW-1185">Reference proteome</keyword>
<protein>
    <submittedName>
        <fullName evidence="1">Uncharacterized protein</fullName>
    </submittedName>
</protein>
<evidence type="ECO:0000313" key="1">
    <source>
        <dbReference type="EMBL" id="KAF7333146.1"/>
    </source>
</evidence>